<protein>
    <recommendedName>
        <fullName evidence="5">HMG box domain-containing protein</fullName>
    </recommendedName>
</protein>
<dbReference type="OrthoDB" id="6247875at2759"/>
<name>A0A015K6C0_RHIIW</name>
<evidence type="ECO:0000313" key="6">
    <source>
        <dbReference type="EMBL" id="EXX54981.1"/>
    </source>
</evidence>
<dbReference type="AlphaFoldDB" id="A0A015K6C0"/>
<reference evidence="6 7" key="1">
    <citation type="submission" date="2014-02" db="EMBL/GenBank/DDBJ databases">
        <title>Single nucleus genome sequencing reveals high similarity among nuclei of an endomycorrhizal fungus.</title>
        <authorList>
            <person name="Lin K."/>
            <person name="Geurts R."/>
            <person name="Zhang Z."/>
            <person name="Limpens E."/>
            <person name="Saunders D.G."/>
            <person name="Mu D."/>
            <person name="Pang E."/>
            <person name="Cao H."/>
            <person name="Cha H."/>
            <person name="Lin T."/>
            <person name="Zhou Q."/>
            <person name="Shang Y."/>
            <person name="Li Y."/>
            <person name="Ivanov S."/>
            <person name="Sharma T."/>
            <person name="Velzen R.V."/>
            <person name="Ruijter N.D."/>
            <person name="Aanen D.K."/>
            <person name="Win J."/>
            <person name="Kamoun S."/>
            <person name="Bisseling T."/>
            <person name="Huang S."/>
        </authorList>
    </citation>
    <scope>NUCLEOTIDE SEQUENCE [LARGE SCALE GENOMIC DNA]</scope>
    <source>
        <strain evidence="7">DAOM197198w</strain>
    </source>
</reference>
<keyword evidence="2" id="KW-0804">Transcription</keyword>
<dbReference type="InterPro" id="IPR050140">
    <property type="entry name" value="SRY-related_HMG-box_TF-like"/>
</dbReference>
<dbReference type="Gene3D" id="1.10.30.10">
    <property type="entry name" value="High mobility group box domain"/>
    <property type="match status" value="1"/>
</dbReference>
<feature type="DNA-binding region" description="HMG box" evidence="3">
    <location>
        <begin position="79"/>
        <end position="150"/>
    </location>
</feature>
<dbReference type="EMBL" id="JEMT01028363">
    <property type="protein sequence ID" value="EXX54981.1"/>
    <property type="molecule type" value="Genomic_DNA"/>
</dbReference>
<dbReference type="SMART" id="SM00398">
    <property type="entry name" value="HMG"/>
    <property type="match status" value="1"/>
</dbReference>
<evidence type="ECO:0000256" key="1">
    <source>
        <dbReference type="ARBA" id="ARBA00023125"/>
    </source>
</evidence>
<dbReference type="HOGENOM" id="CLU_083974_0_0_1"/>
<dbReference type="InterPro" id="IPR009071">
    <property type="entry name" value="HMG_box_dom"/>
</dbReference>
<dbReference type="GO" id="GO:0030154">
    <property type="term" value="P:cell differentiation"/>
    <property type="evidence" value="ECO:0007669"/>
    <property type="project" value="TreeGrafter"/>
</dbReference>
<dbReference type="Proteomes" id="UP000022910">
    <property type="component" value="Unassembled WGS sequence"/>
</dbReference>
<dbReference type="GO" id="GO:0005634">
    <property type="term" value="C:nucleus"/>
    <property type="evidence" value="ECO:0007669"/>
    <property type="project" value="UniProtKB-UniRule"/>
</dbReference>
<evidence type="ECO:0000256" key="4">
    <source>
        <dbReference type="SAM" id="MobiDB-lite"/>
    </source>
</evidence>
<proteinExistence type="predicted"/>
<dbReference type="SMR" id="A0A015K6C0"/>
<gene>
    <name evidence="6" type="ORF">RirG_229480</name>
</gene>
<keyword evidence="3" id="KW-0539">Nucleus</keyword>
<dbReference type="GO" id="GO:0001228">
    <property type="term" value="F:DNA-binding transcription activator activity, RNA polymerase II-specific"/>
    <property type="evidence" value="ECO:0007669"/>
    <property type="project" value="TreeGrafter"/>
</dbReference>
<evidence type="ECO:0000313" key="7">
    <source>
        <dbReference type="Proteomes" id="UP000022910"/>
    </source>
</evidence>
<keyword evidence="7" id="KW-1185">Reference proteome</keyword>
<organism evidence="6 7">
    <name type="scientific">Rhizophagus irregularis (strain DAOM 197198w)</name>
    <name type="common">Glomus intraradices</name>
    <dbReference type="NCBI Taxonomy" id="1432141"/>
    <lineage>
        <taxon>Eukaryota</taxon>
        <taxon>Fungi</taxon>
        <taxon>Fungi incertae sedis</taxon>
        <taxon>Mucoromycota</taxon>
        <taxon>Glomeromycotina</taxon>
        <taxon>Glomeromycetes</taxon>
        <taxon>Glomerales</taxon>
        <taxon>Glomeraceae</taxon>
        <taxon>Rhizophagus</taxon>
    </lineage>
</organism>
<evidence type="ECO:0000256" key="3">
    <source>
        <dbReference type="PROSITE-ProRule" id="PRU00267"/>
    </source>
</evidence>
<dbReference type="SUPFAM" id="SSF47095">
    <property type="entry name" value="HMG-box"/>
    <property type="match status" value="1"/>
</dbReference>
<feature type="region of interest" description="Disordered" evidence="4">
    <location>
        <begin position="191"/>
        <end position="212"/>
    </location>
</feature>
<dbReference type="PANTHER" id="PTHR10270:SF161">
    <property type="entry name" value="SEX-DETERMINING REGION Y PROTEIN"/>
    <property type="match status" value="1"/>
</dbReference>
<evidence type="ECO:0000256" key="2">
    <source>
        <dbReference type="ARBA" id="ARBA00023163"/>
    </source>
</evidence>
<sequence length="289" mass="32938">MNTMFKMSYYCFETTKNHRLVNPYTQYGQPPFPSSKNEIVEQIISETIDEATQIKIKKHTTLPLPELITPSVNVRTVKNPRPQNSFVIYRRNVQAEIAKEKGTTAAGRLDYVSKFAAKKWKQETQEVKELYGFLAACAKKVHDFMYPGYVYQPKRQATTNEPMIMVHEPGIGGYKLRPSPMSTMSTLQTTIPTMPTPPQTPLSSPSARRATKYDSNTNSNNTMMASPPHFHTQLPPLFQHTQQLPSLTYDPHMSRRILPPPTLDISDNAISTNSMTTYDRSLCKEFNRL</sequence>
<comment type="caution">
    <text evidence="6">The sequence shown here is derived from an EMBL/GenBank/DDBJ whole genome shotgun (WGS) entry which is preliminary data.</text>
</comment>
<dbReference type="GO" id="GO:0000978">
    <property type="term" value="F:RNA polymerase II cis-regulatory region sequence-specific DNA binding"/>
    <property type="evidence" value="ECO:0007669"/>
    <property type="project" value="TreeGrafter"/>
</dbReference>
<dbReference type="Pfam" id="PF00505">
    <property type="entry name" value="HMG_box"/>
    <property type="match status" value="1"/>
</dbReference>
<dbReference type="PROSITE" id="PS50118">
    <property type="entry name" value="HMG_BOX_2"/>
    <property type="match status" value="1"/>
</dbReference>
<keyword evidence="1 3" id="KW-0238">DNA-binding</keyword>
<dbReference type="InterPro" id="IPR036910">
    <property type="entry name" value="HMG_box_dom_sf"/>
</dbReference>
<dbReference type="PANTHER" id="PTHR10270">
    <property type="entry name" value="SOX TRANSCRIPTION FACTOR"/>
    <property type="match status" value="1"/>
</dbReference>
<feature type="domain" description="HMG box" evidence="5">
    <location>
        <begin position="79"/>
        <end position="150"/>
    </location>
</feature>
<dbReference type="CDD" id="cd01389">
    <property type="entry name" value="HMG-box_ROX1-like"/>
    <property type="match status" value="1"/>
</dbReference>
<accession>A0A015K6C0</accession>
<evidence type="ECO:0000259" key="5">
    <source>
        <dbReference type="PROSITE" id="PS50118"/>
    </source>
</evidence>